<evidence type="ECO:0000313" key="1">
    <source>
        <dbReference type="EMBL" id="WIC39558.1"/>
    </source>
</evidence>
<organism evidence="1 2">
    <name type="scientific">Phage Phass-1</name>
    <dbReference type="NCBI Taxonomy" id="3043662"/>
    <lineage>
        <taxon>Viruses</taxon>
        <taxon>Duplodnaviria</taxon>
        <taxon>Heunggongvirae</taxon>
        <taxon>Uroviricota</taxon>
        <taxon>Caudoviricetes</taxon>
        <taxon>Caudoviricetes code 15 clade</taxon>
    </lineage>
</organism>
<proteinExistence type="predicted"/>
<evidence type="ECO:0000313" key="2">
    <source>
        <dbReference type="Proteomes" id="UP001237988"/>
    </source>
</evidence>
<protein>
    <submittedName>
        <fullName evidence="1">Uncharacterized protein</fullName>
    </submittedName>
</protein>
<dbReference type="EMBL" id="OQ749652">
    <property type="protein sequence ID" value="WIC39558.1"/>
    <property type="molecule type" value="Genomic_DNA"/>
</dbReference>
<sequence length="56" mass="6331">MLNGLTEESLQDYNNGGFNAQTDYTAVIQNYLYDNLVGPGSANGIWSEEEKREWIT</sequence>
<name>A0AAF0LVY7_9CAUD</name>
<dbReference type="Proteomes" id="UP001237988">
    <property type="component" value="Segment"/>
</dbReference>
<accession>A0AAF0LVY7</accession>
<reference evidence="1" key="1">
    <citation type="submission" date="2023-04" db="EMBL/GenBank/DDBJ databases">
        <title>Bacteriophage Phass-1 Discovered in the Human Gut Virome - the Founding Member of the Proposed New Family Phassviridae.</title>
        <authorList>
            <person name="Tikunov A.Y."/>
            <person name="Morozova V.V."/>
            <person name="Chechushkov A.V."/>
            <person name="Tikunova N.V."/>
        </authorList>
    </citation>
    <scope>NUCLEOTIDE SEQUENCE</scope>
</reference>